<accession>A0ABT8L8N0</accession>
<keyword evidence="10" id="KW-1185">Reference proteome</keyword>
<dbReference type="PANTHER" id="PTHR30572">
    <property type="entry name" value="MEMBRANE COMPONENT OF TRANSPORTER-RELATED"/>
    <property type="match status" value="1"/>
</dbReference>
<dbReference type="Pfam" id="PF02687">
    <property type="entry name" value="FtsX"/>
    <property type="match status" value="2"/>
</dbReference>
<evidence type="ECO:0000256" key="4">
    <source>
        <dbReference type="ARBA" id="ARBA00022989"/>
    </source>
</evidence>
<feature type="transmembrane region" description="Helical" evidence="6">
    <location>
        <begin position="664"/>
        <end position="685"/>
    </location>
</feature>
<feature type="transmembrane region" description="Helical" evidence="6">
    <location>
        <begin position="414"/>
        <end position="438"/>
    </location>
</feature>
<dbReference type="PANTHER" id="PTHR30572:SF18">
    <property type="entry name" value="ABC-TYPE MACROLIDE FAMILY EXPORT SYSTEM PERMEASE COMPONENT 2"/>
    <property type="match status" value="1"/>
</dbReference>
<protein>
    <submittedName>
        <fullName evidence="9">ABC transporter permease</fullName>
    </submittedName>
</protein>
<comment type="subcellular location">
    <subcellularLocation>
        <location evidence="1">Cell membrane</location>
        <topology evidence="1">Multi-pass membrane protein</topology>
    </subcellularLocation>
</comment>
<evidence type="ECO:0000313" key="9">
    <source>
        <dbReference type="EMBL" id="MDN5214117.1"/>
    </source>
</evidence>
<feature type="transmembrane region" description="Helical" evidence="6">
    <location>
        <begin position="20"/>
        <end position="41"/>
    </location>
</feature>
<feature type="transmembrane region" description="Helical" evidence="6">
    <location>
        <begin position="332"/>
        <end position="351"/>
    </location>
</feature>
<evidence type="ECO:0000256" key="3">
    <source>
        <dbReference type="ARBA" id="ARBA00022692"/>
    </source>
</evidence>
<proteinExistence type="predicted"/>
<feature type="transmembrane region" description="Helical" evidence="6">
    <location>
        <begin position="371"/>
        <end position="393"/>
    </location>
</feature>
<evidence type="ECO:0000256" key="1">
    <source>
        <dbReference type="ARBA" id="ARBA00004651"/>
    </source>
</evidence>
<feature type="transmembrane region" description="Helical" evidence="6">
    <location>
        <begin position="716"/>
        <end position="735"/>
    </location>
</feature>
<reference evidence="9" key="1">
    <citation type="submission" date="2023-06" db="EMBL/GenBank/DDBJ databases">
        <title>Genomic of Agaribacillus aureum.</title>
        <authorList>
            <person name="Wang G."/>
        </authorList>
    </citation>
    <scope>NUCLEOTIDE SEQUENCE</scope>
    <source>
        <strain evidence="9">BMA12</strain>
    </source>
</reference>
<keyword evidence="4 6" id="KW-1133">Transmembrane helix</keyword>
<feature type="transmembrane region" description="Helical" evidence="6">
    <location>
        <begin position="747"/>
        <end position="765"/>
    </location>
</feature>
<evidence type="ECO:0000256" key="5">
    <source>
        <dbReference type="ARBA" id="ARBA00023136"/>
    </source>
</evidence>
<dbReference type="Pfam" id="PF12704">
    <property type="entry name" value="MacB_PCD"/>
    <property type="match status" value="1"/>
</dbReference>
<evidence type="ECO:0000259" key="7">
    <source>
        <dbReference type="Pfam" id="PF02687"/>
    </source>
</evidence>
<dbReference type="InterPro" id="IPR050250">
    <property type="entry name" value="Macrolide_Exporter_MacB"/>
</dbReference>
<feature type="domain" description="ABC3 transporter permease C-terminal" evidence="7">
    <location>
        <begin position="665"/>
        <end position="777"/>
    </location>
</feature>
<dbReference type="PROSITE" id="PS51257">
    <property type="entry name" value="PROKAR_LIPOPROTEIN"/>
    <property type="match status" value="1"/>
</dbReference>
<gene>
    <name evidence="9" type="ORF">QQ020_18720</name>
</gene>
<evidence type="ECO:0000259" key="8">
    <source>
        <dbReference type="Pfam" id="PF12704"/>
    </source>
</evidence>
<comment type="caution">
    <text evidence="9">The sequence shown here is derived from an EMBL/GenBank/DDBJ whole genome shotgun (WGS) entry which is preliminary data.</text>
</comment>
<dbReference type="Proteomes" id="UP001172083">
    <property type="component" value="Unassembled WGS sequence"/>
</dbReference>
<dbReference type="EMBL" id="JAUJEB010000004">
    <property type="protein sequence ID" value="MDN5214117.1"/>
    <property type="molecule type" value="Genomic_DNA"/>
</dbReference>
<feature type="domain" description="MacB-like periplasmic core" evidence="8">
    <location>
        <begin position="21"/>
        <end position="237"/>
    </location>
</feature>
<keyword evidence="2" id="KW-1003">Cell membrane</keyword>
<evidence type="ECO:0000313" key="10">
    <source>
        <dbReference type="Proteomes" id="UP001172083"/>
    </source>
</evidence>
<evidence type="ECO:0000256" key="6">
    <source>
        <dbReference type="SAM" id="Phobius"/>
    </source>
</evidence>
<dbReference type="InterPro" id="IPR003838">
    <property type="entry name" value="ABC3_permease_C"/>
</dbReference>
<keyword evidence="3 6" id="KW-0812">Transmembrane</keyword>
<feature type="domain" description="ABC3 transporter permease C-terminal" evidence="7">
    <location>
        <begin position="283"/>
        <end position="392"/>
    </location>
</feature>
<dbReference type="InterPro" id="IPR025857">
    <property type="entry name" value="MacB_PCD"/>
</dbReference>
<dbReference type="RefSeq" id="WP_346759454.1">
    <property type="nucleotide sequence ID" value="NZ_JAUJEB010000004.1"/>
</dbReference>
<sequence>MFKHNLLLTVRNFKKYKDSFIINLIGLTTGLACTMLIYLWVNDELGVDKFHTKDSRLYQIMEHQQYAEEIMTTNSTPGILSEALVAEFPEFEHTATTSWVSSYTLSVEELNVKSRGIYVGEDYFNIFSYPLIQGDANQVLTDKNAIVISKALAIKLFKSTENVVGKRMELQHERSFLVTGVFENIPQNSSEQFDFALSFENFKDKHAWVLEWDNNGPRTYATLKEGSNPEQVEKKIAPFIKSKNEHSNVTLFLKPYSEKYLYGTYENGVLSGGRIEYVRLFSIIAVFILIIACINFMNLSTARASRRSREVGIKKAVGAQQRSLIFQYIGESVLMTMLSLVLAIIIVWLALPEFNNITGKHIALHFGFNQVLWFVFIGVLTGLVSGSYPALYLSGFKPIAILKGEIRGSLGELWARRGLVIFQFSLSIILIVSVLVIFKQIEYVQSKNLGYNKDNVIYFPIEGKTKENTDTFLTELKRVPGVVNASSIGHGLIGRQSNTSGLNWEGKNPDDLILFENVRTNYDLIETLGIEMKEGRSFSRDFSTDTTKIIFNEAAIRVMGLKDPIGQVINLWGEIDLEIIGVVKDFHFESLHEAVNPLFFIIDQRSNWNIMARIEAGREQETLERLKNLYQTFNPGFTFDYQFMDEKYQKLYKSEQRVASLSRYFAGFAIIISCLGLFGLAAFTAQRRLKEIGIRKVLGSSVSNIIYLLSKDFSRLVFMAILIALPTSYFLMRSWLDKFAFSIELKIWFFLGSGLVALIIAWVTVGSQALKAANVNPTACLKDE</sequence>
<keyword evidence="5 6" id="KW-0472">Membrane</keyword>
<name>A0ABT8L8N0_9BACT</name>
<organism evidence="9 10">
    <name type="scientific">Agaribacillus aureus</name>
    <dbReference type="NCBI Taxonomy" id="3051825"/>
    <lineage>
        <taxon>Bacteria</taxon>
        <taxon>Pseudomonadati</taxon>
        <taxon>Bacteroidota</taxon>
        <taxon>Cytophagia</taxon>
        <taxon>Cytophagales</taxon>
        <taxon>Splendidivirgaceae</taxon>
        <taxon>Agaribacillus</taxon>
    </lineage>
</organism>
<evidence type="ECO:0000256" key="2">
    <source>
        <dbReference type="ARBA" id="ARBA00022475"/>
    </source>
</evidence>
<feature type="transmembrane region" description="Helical" evidence="6">
    <location>
        <begin position="277"/>
        <end position="299"/>
    </location>
</feature>